<dbReference type="InterPro" id="IPR055706">
    <property type="entry name" value="Slg1/2_DUF7282"/>
</dbReference>
<name>A0A1G2DA98_9BACT</name>
<keyword evidence="1" id="KW-0472">Membrane</keyword>
<sequence length="211" mass="22321">MDTFNTFNPEPEALEKSRWFTGPTFAMFLIGVAAGFSLNSFVGGAPFGDEVVESESSEEVLAETTEGEVAGKVTEDVTKSLGAVLFGGKDTKKSAPVVEGENLLVVSNQPAGTIVVTSMVSLGASGWVAVHENNADGSFGKILGARRFNAGKYFGESIELLRATVEDNSYYVVLHADDGDTMFDFSTETPVKDKGGSFVSGTFIATENMAE</sequence>
<dbReference type="Proteomes" id="UP000178099">
    <property type="component" value="Unassembled WGS sequence"/>
</dbReference>
<protein>
    <recommendedName>
        <fullName evidence="2">DUF7282 domain-containing protein</fullName>
    </recommendedName>
</protein>
<dbReference type="Pfam" id="PF23951">
    <property type="entry name" value="DUF7282"/>
    <property type="match status" value="1"/>
</dbReference>
<reference evidence="3 4" key="1">
    <citation type="journal article" date="2016" name="Nat. Commun.">
        <title>Thousands of microbial genomes shed light on interconnected biogeochemical processes in an aquifer system.</title>
        <authorList>
            <person name="Anantharaman K."/>
            <person name="Brown C.T."/>
            <person name="Hug L.A."/>
            <person name="Sharon I."/>
            <person name="Castelle C.J."/>
            <person name="Probst A.J."/>
            <person name="Thomas B.C."/>
            <person name="Singh A."/>
            <person name="Wilkins M.J."/>
            <person name="Karaoz U."/>
            <person name="Brodie E.L."/>
            <person name="Williams K.H."/>
            <person name="Hubbard S.S."/>
            <person name="Banfield J.F."/>
        </authorList>
    </citation>
    <scope>NUCLEOTIDE SEQUENCE [LARGE SCALE GENOMIC DNA]</scope>
</reference>
<gene>
    <name evidence="3" type="ORF">A3D67_01415</name>
</gene>
<proteinExistence type="predicted"/>
<dbReference type="EMBL" id="MHLN01000037">
    <property type="protein sequence ID" value="OGZ10549.1"/>
    <property type="molecule type" value="Genomic_DNA"/>
</dbReference>
<evidence type="ECO:0000259" key="2">
    <source>
        <dbReference type="Pfam" id="PF23951"/>
    </source>
</evidence>
<comment type="caution">
    <text evidence="3">The sequence shown here is derived from an EMBL/GenBank/DDBJ whole genome shotgun (WGS) entry which is preliminary data.</text>
</comment>
<accession>A0A1G2DA98</accession>
<evidence type="ECO:0000313" key="3">
    <source>
        <dbReference type="EMBL" id="OGZ10549.1"/>
    </source>
</evidence>
<evidence type="ECO:0000256" key="1">
    <source>
        <dbReference type="SAM" id="Phobius"/>
    </source>
</evidence>
<organism evidence="3 4">
    <name type="scientific">Candidatus Lloydbacteria bacterium RIFCSPHIGHO2_02_FULL_51_22</name>
    <dbReference type="NCBI Taxonomy" id="1798663"/>
    <lineage>
        <taxon>Bacteria</taxon>
        <taxon>Candidatus Lloydiibacteriota</taxon>
    </lineage>
</organism>
<keyword evidence="1" id="KW-0812">Transmembrane</keyword>
<feature type="domain" description="DUF7282" evidence="2">
    <location>
        <begin position="106"/>
        <end position="199"/>
    </location>
</feature>
<keyword evidence="1" id="KW-1133">Transmembrane helix</keyword>
<evidence type="ECO:0000313" key="4">
    <source>
        <dbReference type="Proteomes" id="UP000178099"/>
    </source>
</evidence>
<feature type="transmembrane region" description="Helical" evidence="1">
    <location>
        <begin position="20"/>
        <end position="38"/>
    </location>
</feature>
<dbReference type="AlphaFoldDB" id="A0A1G2DA98"/>